<dbReference type="EMBL" id="DS268549">
    <property type="protein sequence ID" value="EFO89053.1"/>
    <property type="molecule type" value="Genomic_DNA"/>
</dbReference>
<dbReference type="AlphaFoldDB" id="E3N7P6"/>
<evidence type="ECO:0000256" key="1">
    <source>
        <dbReference type="ARBA" id="ARBA00023242"/>
    </source>
</evidence>
<feature type="compositionally biased region" description="Basic and acidic residues" evidence="2">
    <location>
        <begin position="93"/>
        <end position="114"/>
    </location>
</feature>
<evidence type="ECO:0000313" key="5">
    <source>
        <dbReference type="Proteomes" id="UP000008281"/>
    </source>
</evidence>
<accession>E3N7P6</accession>
<dbReference type="HOGENOM" id="CLU_1086797_0_0_1"/>
<organism evidence="5">
    <name type="scientific">Caenorhabditis remanei</name>
    <name type="common">Caenorhabditis vulgaris</name>
    <dbReference type="NCBI Taxonomy" id="31234"/>
    <lineage>
        <taxon>Eukaryota</taxon>
        <taxon>Metazoa</taxon>
        <taxon>Ecdysozoa</taxon>
        <taxon>Nematoda</taxon>
        <taxon>Chromadorea</taxon>
        <taxon>Rhabditida</taxon>
        <taxon>Rhabditina</taxon>
        <taxon>Rhabditomorpha</taxon>
        <taxon>Rhabditoidea</taxon>
        <taxon>Rhabditidae</taxon>
        <taxon>Peloderinae</taxon>
        <taxon>Caenorhabditis</taxon>
    </lineage>
</organism>
<gene>
    <name evidence="4" type="ORF">CRE_14262</name>
</gene>
<feature type="region of interest" description="Disordered" evidence="2">
    <location>
        <begin position="1"/>
        <end position="217"/>
    </location>
</feature>
<dbReference type="SMART" id="SM01189">
    <property type="entry name" value="ELM2"/>
    <property type="match status" value="1"/>
</dbReference>
<sequence length="256" mass="28789">MDSSPEGSENSRKENIPVSASPPSIEDDDDLLNDDEDVGIQNPDDVQIPEEELLRIDDELEGILNPPLNPQPEGVPRIQNPLDGNEYLEAFEEERRILEEEMPEGRESEDRGRGDDDDERMDTEEPESPPADAIRARDSTSAESMDDDADDEDEEESSESEKDDDQNLANVSLTAPVPLTQIDKSIHIGTEHQAQISNEGTPEPIPREEEISDDERETLIWDCEQPVDKKRLVDYIGETSGKFSMPIDRKPIENHS</sequence>
<keyword evidence="5" id="KW-1185">Reference proteome</keyword>
<evidence type="ECO:0000313" key="4">
    <source>
        <dbReference type="EMBL" id="EFO89053.1"/>
    </source>
</evidence>
<feature type="domain" description="ELM2" evidence="3">
    <location>
        <begin position="184"/>
        <end position="256"/>
    </location>
</feature>
<protein>
    <recommendedName>
        <fullName evidence="3">ELM2 domain-containing protein</fullName>
    </recommendedName>
</protein>
<proteinExistence type="predicted"/>
<feature type="compositionally biased region" description="Acidic residues" evidence="2">
    <location>
        <begin position="25"/>
        <end position="38"/>
    </location>
</feature>
<keyword evidence="1" id="KW-0539">Nucleus</keyword>
<dbReference type="InterPro" id="IPR000949">
    <property type="entry name" value="ELM2_dom"/>
</dbReference>
<reference evidence="4" key="1">
    <citation type="submission" date="2007-07" db="EMBL/GenBank/DDBJ databases">
        <title>PCAP assembly of the Caenorhabditis remanei genome.</title>
        <authorList>
            <consortium name="The Caenorhabditis remanei Sequencing Consortium"/>
            <person name="Wilson R.K."/>
        </authorList>
    </citation>
    <scope>NUCLEOTIDE SEQUENCE [LARGE SCALE GENOMIC DNA]</scope>
    <source>
        <strain evidence="4">PB4641</strain>
    </source>
</reference>
<dbReference type="PROSITE" id="PS51156">
    <property type="entry name" value="ELM2"/>
    <property type="match status" value="1"/>
</dbReference>
<feature type="compositionally biased region" description="Acidic residues" evidence="2">
    <location>
        <begin position="115"/>
        <end position="127"/>
    </location>
</feature>
<dbReference type="InParanoid" id="E3N7P6"/>
<dbReference type="Proteomes" id="UP000008281">
    <property type="component" value="Unassembled WGS sequence"/>
</dbReference>
<evidence type="ECO:0000256" key="2">
    <source>
        <dbReference type="SAM" id="MobiDB-lite"/>
    </source>
</evidence>
<name>E3N7P6_CAERE</name>
<feature type="compositionally biased region" description="Acidic residues" evidence="2">
    <location>
        <begin position="144"/>
        <end position="166"/>
    </location>
</feature>
<evidence type="ECO:0000259" key="3">
    <source>
        <dbReference type="PROSITE" id="PS51156"/>
    </source>
</evidence>
<dbReference type="STRING" id="31234.E3N7P6"/>